<dbReference type="AlphaFoldDB" id="A0A7X0P6R6"/>
<name>A0A7X0P6R6_9ACTN</name>
<dbReference type="RefSeq" id="WP_185110587.1">
    <property type="nucleotide sequence ID" value="NZ_BAAAXY010000078.1"/>
</dbReference>
<accession>A0A7X0P6R6</accession>
<dbReference type="Proteomes" id="UP000565579">
    <property type="component" value="Unassembled WGS sequence"/>
</dbReference>
<dbReference type="EMBL" id="JACHMI010000001">
    <property type="protein sequence ID" value="MBB6556101.1"/>
    <property type="molecule type" value="Genomic_DNA"/>
</dbReference>
<protein>
    <submittedName>
        <fullName evidence="1">Uncharacterized protein</fullName>
    </submittedName>
</protein>
<evidence type="ECO:0000313" key="2">
    <source>
        <dbReference type="Proteomes" id="UP000565579"/>
    </source>
</evidence>
<organism evidence="1 2">
    <name type="scientific">Nonomuraea rubra</name>
    <dbReference type="NCBI Taxonomy" id="46180"/>
    <lineage>
        <taxon>Bacteria</taxon>
        <taxon>Bacillati</taxon>
        <taxon>Actinomycetota</taxon>
        <taxon>Actinomycetes</taxon>
        <taxon>Streptosporangiales</taxon>
        <taxon>Streptosporangiaceae</taxon>
        <taxon>Nonomuraea</taxon>
    </lineage>
</organism>
<proteinExistence type="predicted"/>
<keyword evidence="2" id="KW-1185">Reference proteome</keyword>
<evidence type="ECO:0000313" key="1">
    <source>
        <dbReference type="EMBL" id="MBB6556101.1"/>
    </source>
</evidence>
<gene>
    <name evidence="1" type="ORF">HD593_010896</name>
</gene>
<comment type="caution">
    <text evidence="1">The sequence shown here is derived from an EMBL/GenBank/DDBJ whole genome shotgun (WGS) entry which is preliminary data.</text>
</comment>
<reference evidence="1 2" key="1">
    <citation type="submission" date="2020-08" db="EMBL/GenBank/DDBJ databases">
        <title>Sequencing the genomes of 1000 actinobacteria strains.</title>
        <authorList>
            <person name="Klenk H.-P."/>
        </authorList>
    </citation>
    <scope>NUCLEOTIDE SEQUENCE [LARGE SCALE GENOMIC DNA]</scope>
    <source>
        <strain evidence="1 2">DSM 43768</strain>
    </source>
</reference>
<sequence>MKDTLRYRNKGGVFVIWNKTGTTGCQLNYAVGDWSCEGCGASLKDVAAVLAERHADSCKAC</sequence>